<dbReference type="Proteomes" id="UP000606580">
    <property type="component" value="Unassembled WGS sequence"/>
</dbReference>
<sequence length="64" mass="7268">MVEMLALRMWMRRYPPLDTNRAMLYCIPGHSPPSDPLYDMNGDGRVTSLDALMILQMAVGDLIL</sequence>
<organism evidence="1 2">
    <name type="scientific">Candidatus Ethanoperedens thermophilum</name>
    <dbReference type="NCBI Taxonomy" id="2766897"/>
    <lineage>
        <taxon>Archaea</taxon>
        <taxon>Methanobacteriati</taxon>
        <taxon>Methanobacteriota</taxon>
        <taxon>Stenosarchaea group</taxon>
        <taxon>Methanomicrobia</taxon>
        <taxon>Methanosarcinales</taxon>
        <taxon>Methanosarcinales incertae sedis</taxon>
        <taxon>GOM Arc I cluster</taxon>
        <taxon>Candidatus Ethanoperedens</taxon>
    </lineage>
</organism>
<gene>
    <name evidence="1" type="ORF">GIS02_04320</name>
</gene>
<dbReference type="GO" id="GO:0000272">
    <property type="term" value="P:polysaccharide catabolic process"/>
    <property type="evidence" value="ECO:0007669"/>
    <property type="project" value="InterPro"/>
</dbReference>
<protein>
    <recommendedName>
        <fullName evidence="3">Dockerin domain-containing protein</fullName>
    </recommendedName>
</protein>
<dbReference type="EMBL" id="WNEG01000081">
    <property type="protein sequence ID" value="NMG83413.1"/>
    <property type="molecule type" value="Genomic_DNA"/>
</dbReference>
<dbReference type="Gene3D" id="1.10.1330.10">
    <property type="entry name" value="Dockerin domain"/>
    <property type="match status" value="1"/>
</dbReference>
<comment type="caution">
    <text evidence="1">The sequence shown here is derived from an EMBL/GenBank/DDBJ whole genome shotgun (WGS) entry which is preliminary data.</text>
</comment>
<evidence type="ECO:0000313" key="2">
    <source>
        <dbReference type="Proteomes" id="UP000606580"/>
    </source>
</evidence>
<dbReference type="InterPro" id="IPR002105">
    <property type="entry name" value="Dockerin_1_rpt"/>
</dbReference>
<dbReference type="SUPFAM" id="SSF63446">
    <property type="entry name" value="Type I dockerin domain"/>
    <property type="match status" value="1"/>
</dbReference>
<evidence type="ECO:0000313" key="1">
    <source>
        <dbReference type="EMBL" id="NMG83413.1"/>
    </source>
</evidence>
<dbReference type="Pfam" id="PF00404">
    <property type="entry name" value="Dockerin_1"/>
    <property type="match status" value="1"/>
</dbReference>
<dbReference type="AlphaFoldDB" id="A0A848DA66"/>
<proteinExistence type="predicted"/>
<reference evidence="1" key="1">
    <citation type="journal article" date="2020" name="MBio">
        <title>'Candidatus Ethanoperedens,' a Thermophilic Genus of Archaea Mediating the Anaerobic Oxidation of Ethane.</title>
        <authorList>
            <person name="Hahn C.J."/>
            <person name="Laso-Perez R."/>
            <person name="Vulcano F."/>
            <person name="Vaziourakis K.M."/>
            <person name="Stokke R."/>
            <person name="Steen I.H."/>
            <person name="Teske A."/>
            <person name="Boetius A."/>
            <person name="Liebeke M."/>
            <person name="Amann R."/>
            <person name="Knittel K."/>
            <person name="Wegener G."/>
        </authorList>
    </citation>
    <scope>NUCLEOTIDE SEQUENCE</scope>
    <source>
        <strain evidence="1">GoM-Arc1-LC-WB58</strain>
    </source>
</reference>
<dbReference type="InterPro" id="IPR036439">
    <property type="entry name" value="Dockerin_dom_sf"/>
</dbReference>
<dbReference type="GO" id="GO:0004553">
    <property type="term" value="F:hydrolase activity, hydrolyzing O-glycosyl compounds"/>
    <property type="evidence" value="ECO:0007669"/>
    <property type="project" value="InterPro"/>
</dbReference>
<accession>A0A848DA66</accession>
<name>A0A848DA66_9EURY</name>
<evidence type="ECO:0008006" key="3">
    <source>
        <dbReference type="Google" id="ProtNLM"/>
    </source>
</evidence>